<protein>
    <submittedName>
        <fullName evidence="2">Uncharacterized protein</fullName>
    </submittedName>
</protein>
<reference evidence="2" key="1">
    <citation type="submission" date="2021-03" db="EMBL/GenBank/DDBJ databases">
        <title>Draft genome sequence of rust myrtle Austropuccinia psidii MF-1, a brazilian biotype.</title>
        <authorList>
            <person name="Quecine M.C."/>
            <person name="Pachon D.M.R."/>
            <person name="Bonatelli M.L."/>
            <person name="Correr F.H."/>
            <person name="Franceschini L.M."/>
            <person name="Leite T.F."/>
            <person name="Margarido G.R.A."/>
            <person name="Almeida C.A."/>
            <person name="Ferrarezi J.A."/>
            <person name="Labate C.A."/>
        </authorList>
    </citation>
    <scope>NUCLEOTIDE SEQUENCE</scope>
    <source>
        <strain evidence="2">MF-1</strain>
    </source>
</reference>
<organism evidence="2 3">
    <name type="scientific">Austropuccinia psidii MF-1</name>
    <dbReference type="NCBI Taxonomy" id="1389203"/>
    <lineage>
        <taxon>Eukaryota</taxon>
        <taxon>Fungi</taxon>
        <taxon>Dikarya</taxon>
        <taxon>Basidiomycota</taxon>
        <taxon>Pucciniomycotina</taxon>
        <taxon>Pucciniomycetes</taxon>
        <taxon>Pucciniales</taxon>
        <taxon>Sphaerophragmiaceae</taxon>
        <taxon>Austropuccinia</taxon>
    </lineage>
</organism>
<comment type="caution">
    <text evidence="2">The sequence shown here is derived from an EMBL/GenBank/DDBJ whole genome shotgun (WGS) entry which is preliminary data.</text>
</comment>
<sequence length="185" mass="20823">MKDSRTSTHSQRLSSTFEALLEIPEAEITSIPVVKSEQLPIRSSIDIPVSVQELLYGSKAAGVGTSSKPLDYKNEIISSIEEAVRPRKDTTTSARLHSILFQRRSQTYKSLVEKPKNFIKGSEEAVGPKEAQQPSGNSSSLHKHQKKGSRPQRTIRRERKIKRERPSSIGTRLTIRITEFQGEKR</sequence>
<dbReference type="Proteomes" id="UP000765509">
    <property type="component" value="Unassembled WGS sequence"/>
</dbReference>
<accession>A0A9Q3JRN6</accession>
<evidence type="ECO:0000313" key="2">
    <source>
        <dbReference type="EMBL" id="MBW0567253.1"/>
    </source>
</evidence>
<proteinExistence type="predicted"/>
<name>A0A9Q3JRN6_9BASI</name>
<dbReference type="EMBL" id="AVOT02080510">
    <property type="protein sequence ID" value="MBW0567253.1"/>
    <property type="molecule type" value="Genomic_DNA"/>
</dbReference>
<feature type="region of interest" description="Disordered" evidence="1">
    <location>
        <begin position="122"/>
        <end position="185"/>
    </location>
</feature>
<evidence type="ECO:0000256" key="1">
    <source>
        <dbReference type="SAM" id="MobiDB-lite"/>
    </source>
</evidence>
<dbReference type="AlphaFoldDB" id="A0A9Q3JRN6"/>
<gene>
    <name evidence="2" type="ORF">O181_106968</name>
</gene>
<feature type="compositionally biased region" description="Basic residues" evidence="1">
    <location>
        <begin position="141"/>
        <end position="163"/>
    </location>
</feature>
<keyword evidence="3" id="KW-1185">Reference proteome</keyword>
<evidence type="ECO:0000313" key="3">
    <source>
        <dbReference type="Proteomes" id="UP000765509"/>
    </source>
</evidence>